<dbReference type="OrthoDB" id="3436513at2"/>
<dbReference type="InterPro" id="IPR035069">
    <property type="entry name" value="TTHA1013/TTHA0281-like"/>
</dbReference>
<dbReference type="AlphaFoldDB" id="E0U5Y0"/>
<sequence>MKSLYSILIQTSEEEHKYIVSLPELGAYARTQGDSYQETLKNAQEVLELLIEDDQARKTSLNKPLVININKKKN</sequence>
<gene>
    <name evidence="1" type="ordered locus">Cyan7822_5207</name>
</gene>
<dbReference type="PANTHER" id="PTHR34504">
    <property type="entry name" value="ANTITOXIN HICB"/>
    <property type="match status" value="1"/>
</dbReference>
<dbReference type="eggNOG" id="COG1598">
    <property type="taxonomic scope" value="Bacteria"/>
</dbReference>
<evidence type="ECO:0000313" key="1">
    <source>
        <dbReference type="EMBL" id="ADN17089.1"/>
    </source>
</evidence>
<evidence type="ECO:0008006" key="3">
    <source>
        <dbReference type="Google" id="ProtNLM"/>
    </source>
</evidence>
<dbReference type="RefSeq" id="WP_013325127.1">
    <property type="nucleotide sequence ID" value="NC_014501.1"/>
</dbReference>
<evidence type="ECO:0000313" key="2">
    <source>
        <dbReference type="Proteomes" id="UP000008206"/>
    </source>
</evidence>
<protein>
    <recommendedName>
        <fullName evidence="3">HicB-like antitoxin of toxin-antitoxin system domain-containing protein</fullName>
    </recommendedName>
</protein>
<dbReference type="SUPFAM" id="SSF143100">
    <property type="entry name" value="TTHA1013/TTHA0281-like"/>
    <property type="match status" value="1"/>
</dbReference>
<proteinExistence type="predicted"/>
<dbReference type="InterPro" id="IPR051404">
    <property type="entry name" value="TA_system_antitoxin"/>
</dbReference>
<reference evidence="2" key="1">
    <citation type="journal article" date="2011" name="MBio">
        <title>Novel metabolic attributes of the genus Cyanothece, comprising a group of unicellular nitrogen-fixing Cyanobacteria.</title>
        <authorList>
            <person name="Bandyopadhyay A."/>
            <person name="Elvitigala T."/>
            <person name="Welsh E."/>
            <person name="Stockel J."/>
            <person name="Liberton M."/>
            <person name="Min H."/>
            <person name="Sherman L.A."/>
            <person name="Pakrasi H.B."/>
        </authorList>
    </citation>
    <scope>NUCLEOTIDE SEQUENCE [LARGE SCALE GENOMIC DNA]</scope>
    <source>
        <strain evidence="2">PCC 7822</strain>
    </source>
</reference>
<dbReference type="PANTHER" id="PTHR34504:SF2">
    <property type="entry name" value="UPF0150 PROTEIN SSL0259"/>
    <property type="match status" value="1"/>
</dbReference>
<dbReference type="KEGG" id="cyj:Cyan7822_5207"/>
<dbReference type="EMBL" id="CP002198">
    <property type="protein sequence ID" value="ADN17089.1"/>
    <property type="molecule type" value="Genomic_DNA"/>
</dbReference>
<keyword evidence="2" id="KW-1185">Reference proteome</keyword>
<dbReference type="HOGENOM" id="CLU_114047_5_0_3"/>
<dbReference type="Proteomes" id="UP000008206">
    <property type="component" value="Chromosome"/>
</dbReference>
<accession>E0U5Y0</accession>
<organism evidence="1 2">
    <name type="scientific">Gloeothece verrucosa (strain PCC 7822)</name>
    <name type="common">Cyanothece sp. (strain PCC 7822)</name>
    <dbReference type="NCBI Taxonomy" id="497965"/>
    <lineage>
        <taxon>Bacteria</taxon>
        <taxon>Bacillati</taxon>
        <taxon>Cyanobacteriota</taxon>
        <taxon>Cyanophyceae</taxon>
        <taxon>Oscillatoriophycideae</taxon>
        <taxon>Chroococcales</taxon>
        <taxon>Aphanothecaceae</taxon>
        <taxon>Gloeothece</taxon>
        <taxon>Gloeothece verrucosa</taxon>
    </lineage>
</organism>
<dbReference type="Gene3D" id="3.30.160.250">
    <property type="match status" value="1"/>
</dbReference>
<dbReference type="STRING" id="497965.Cyan7822_5207"/>
<name>E0U5Y0_GLOV7</name>